<evidence type="ECO:0000313" key="6">
    <source>
        <dbReference type="EMBL" id="MDV6232057.1"/>
    </source>
</evidence>
<dbReference type="InterPro" id="IPR006076">
    <property type="entry name" value="FAD-dep_OxRdtase"/>
</dbReference>
<evidence type="ECO:0000259" key="3">
    <source>
        <dbReference type="Pfam" id="PF01571"/>
    </source>
</evidence>
<evidence type="ECO:0000256" key="1">
    <source>
        <dbReference type="ARBA" id="ARBA00008609"/>
    </source>
</evidence>
<dbReference type="Gene3D" id="3.50.50.60">
    <property type="entry name" value="FAD/NAD(P)-binding domain"/>
    <property type="match status" value="1"/>
</dbReference>
<dbReference type="SUPFAM" id="SSF54373">
    <property type="entry name" value="FAD-linked reductases, C-terminal domain"/>
    <property type="match status" value="1"/>
</dbReference>
<dbReference type="Gene3D" id="3.30.9.10">
    <property type="entry name" value="D-Amino Acid Oxidase, subunit A, domain 2"/>
    <property type="match status" value="1"/>
</dbReference>
<evidence type="ECO:0000259" key="2">
    <source>
        <dbReference type="Pfam" id="PF01266"/>
    </source>
</evidence>
<dbReference type="InterPro" id="IPR027266">
    <property type="entry name" value="TrmE/GcvT-like"/>
</dbReference>
<dbReference type="InterPro" id="IPR006222">
    <property type="entry name" value="GCVT_N"/>
</dbReference>
<dbReference type="SUPFAM" id="SSF103025">
    <property type="entry name" value="Folate-binding domain"/>
    <property type="match status" value="1"/>
</dbReference>
<evidence type="ECO:0000313" key="7">
    <source>
        <dbReference type="Proteomes" id="UP001185899"/>
    </source>
</evidence>
<dbReference type="InterPro" id="IPR029043">
    <property type="entry name" value="GcvT/YgfZ_C"/>
</dbReference>
<dbReference type="Pfam" id="PF16350">
    <property type="entry name" value="FAO_M"/>
    <property type="match status" value="1"/>
</dbReference>
<dbReference type="Gene3D" id="3.30.1360.120">
    <property type="entry name" value="Probable tRNA modification gtpase trme, domain 1"/>
    <property type="match status" value="1"/>
</dbReference>
<dbReference type="PANTHER" id="PTHR43757">
    <property type="entry name" value="AMINOMETHYLTRANSFERASE"/>
    <property type="match status" value="1"/>
</dbReference>
<comment type="caution">
    <text evidence="6">The sequence shown here is derived from an EMBL/GenBank/DDBJ whole genome shotgun (WGS) entry which is preliminary data.</text>
</comment>
<dbReference type="SUPFAM" id="SSF101790">
    <property type="entry name" value="Aminomethyltransferase beta-barrel domain"/>
    <property type="match status" value="1"/>
</dbReference>
<dbReference type="InterPro" id="IPR013977">
    <property type="entry name" value="GcvT_C"/>
</dbReference>
<feature type="domain" description="FAD dependent oxidoreductase central" evidence="5">
    <location>
        <begin position="370"/>
        <end position="425"/>
    </location>
</feature>
<dbReference type="PANTHER" id="PTHR43757:SF2">
    <property type="entry name" value="AMINOMETHYLTRANSFERASE, MITOCHONDRIAL"/>
    <property type="match status" value="1"/>
</dbReference>
<reference evidence="6 7" key="1">
    <citation type="submission" date="2023-10" db="EMBL/GenBank/DDBJ databases">
        <title>Development of a sustainable strategy for remediation of hydrocarbon-contaminated territories based on the waste exchange concept.</title>
        <authorList>
            <person name="Krivoruchko A."/>
        </authorList>
    </citation>
    <scope>NUCLEOTIDE SEQUENCE [LARGE SCALE GENOMIC DNA]</scope>
    <source>
        <strain evidence="6 7">IEGM 1322</strain>
    </source>
</reference>
<evidence type="ECO:0000259" key="5">
    <source>
        <dbReference type="Pfam" id="PF16350"/>
    </source>
</evidence>
<dbReference type="Pfam" id="PF08669">
    <property type="entry name" value="GCV_T_C"/>
    <property type="match status" value="1"/>
</dbReference>
<sequence length="810" mass="87998">MSSSIPRVVIVGAGIVGCSLADELTARGWTDVTVLDKGPLPLTGGSTSHAPGLVFATNSSRSMSRFAAYTASKFKKLGCFLDVGGLEVATTPERVDELHRRHGFASSWGLTSEVVDAERCLELYPLLDGSRVLAGLFTPDDGLAKAVEASRVQAERATALGARFIGGMEVTSIDQSNGRVTAVRAGEHTFEADIVVCCAGFWGPELGDLLGMQIPLQPLAHQYAHTTALDLPSRRAGTEATLPILRHQDERLYYREHGDHLGIGSYHHRPMPVDSRDLGSSENVTAENMPSSMPFTENDFADAWQRSTELIPALGDAKIQHAFNGIFSFTPDGAPIVGESREVQGLWVSEAIWVTHSAGVAKSLAEQMITGHSEIDMHECDLYRFEKTDLVPSNVARTSAQNFVEVYDIIHPLQPKVEPRPLRVSPFYGRQQELGAMFLDGAGWERPHWYESNSVLLEQLPEQWQSPKREPWSAQFWSPVSAVEAWRTREAVAMYDMTPLRRLEVGGPGALALLQKLTTNQLDKKVGSVTYALMLDATGGIRSDVTVARVAADRFQVGVNGPLDEDWMLRHAGSDVYVRDITGATACIGLWGPLAREVLAPLTSADISHTGLKYFNGRAIAVGGVDVLALRLSYVGELGWELYTDADTALRLWDTLWEAGQAHGVVAAGRSAFNSLRLEKGYRSWGTDMTTEHDPYQAGLGFAVRKTKGDFIGASALQDGGNGPVLTCLTLDDPSHVVMGKEPVVHDGTVVGYVTSAAYGYTIGKTVAYAWLPAGLQPGDHVAVQYFRDLLPATVMAEPLVDPDMNKIRC</sequence>
<protein>
    <submittedName>
        <fullName evidence="6">FAD-dependent oxidoreductase</fullName>
    </submittedName>
</protein>
<comment type="similarity">
    <text evidence="1">Belongs to the GcvT family.</text>
</comment>
<feature type="domain" description="GCVT N-terminal" evidence="3">
    <location>
        <begin position="427"/>
        <end position="708"/>
    </location>
</feature>
<dbReference type="Pfam" id="PF01266">
    <property type="entry name" value="DAO"/>
    <property type="match status" value="1"/>
</dbReference>
<dbReference type="RefSeq" id="WP_317548816.1">
    <property type="nucleotide sequence ID" value="NZ_JAWLKE010000006.1"/>
</dbReference>
<proteinExistence type="inferred from homology"/>
<dbReference type="SUPFAM" id="SSF51905">
    <property type="entry name" value="FAD/NAD(P)-binding domain"/>
    <property type="match status" value="1"/>
</dbReference>
<accession>A0ABU4B0Q1</accession>
<dbReference type="Pfam" id="PF01571">
    <property type="entry name" value="GCV_T"/>
    <property type="match status" value="1"/>
</dbReference>
<dbReference type="PROSITE" id="PS51257">
    <property type="entry name" value="PROKAR_LIPOPROTEIN"/>
    <property type="match status" value="1"/>
</dbReference>
<name>A0ABU4B0Q1_9NOCA</name>
<dbReference type="EMBL" id="JAWLKE010000006">
    <property type="protein sequence ID" value="MDV6232057.1"/>
    <property type="molecule type" value="Genomic_DNA"/>
</dbReference>
<gene>
    <name evidence="6" type="ORF">R3P95_16010</name>
</gene>
<feature type="domain" description="FAD dependent oxidoreductase" evidence="2">
    <location>
        <begin position="7"/>
        <end position="366"/>
    </location>
</feature>
<feature type="domain" description="Aminomethyltransferase C-terminal" evidence="4">
    <location>
        <begin position="726"/>
        <end position="802"/>
    </location>
</feature>
<dbReference type="Gene3D" id="2.40.30.110">
    <property type="entry name" value="Aminomethyltransferase beta-barrel domains"/>
    <property type="match status" value="1"/>
</dbReference>
<dbReference type="InterPro" id="IPR032503">
    <property type="entry name" value="FAO_M"/>
</dbReference>
<organism evidence="6 7">
    <name type="scientific">Rhodococcus cercidiphylli</name>
    <dbReference type="NCBI Taxonomy" id="489916"/>
    <lineage>
        <taxon>Bacteria</taxon>
        <taxon>Bacillati</taxon>
        <taxon>Actinomycetota</taxon>
        <taxon>Actinomycetes</taxon>
        <taxon>Mycobacteriales</taxon>
        <taxon>Nocardiaceae</taxon>
        <taxon>Rhodococcus</taxon>
    </lineage>
</organism>
<dbReference type="Gene3D" id="3.30.70.1400">
    <property type="entry name" value="Aminomethyltransferase beta-barrel domains"/>
    <property type="match status" value="1"/>
</dbReference>
<keyword evidence="7" id="KW-1185">Reference proteome</keyword>
<dbReference type="InterPro" id="IPR036188">
    <property type="entry name" value="FAD/NAD-bd_sf"/>
</dbReference>
<dbReference type="InterPro" id="IPR028896">
    <property type="entry name" value="GcvT/YgfZ/DmdA"/>
</dbReference>
<evidence type="ECO:0000259" key="4">
    <source>
        <dbReference type="Pfam" id="PF08669"/>
    </source>
</evidence>
<dbReference type="Proteomes" id="UP001185899">
    <property type="component" value="Unassembled WGS sequence"/>
</dbReference>